<reference evidence="2 4" key="3">
    <citation type="submission" date="2016-01" db="EMBL/GenBank/DDBJ databases">
        <title>Madurella mycetomatis genome sequencing.</title>
        <authorList>
            <person name="Van De Sande W."/>
        </authorList>
    </citation>
    <scope>NUCLEOTIDE SEQUENCE [LARGE SCALE GENOMIC DNA]</scope>
    <source>
        <strain evidence="2">Mm55</strain>
        <strain evidence="4">mm55</strain>
    </source>
</reference>
<sequence>MNSDDIMTDLQASEDGASQSQSHHQHQQGGAKVASWNTKKFRDEYEHSKHRLLDQKFSSVEYPDPLAPRPPHPKQYPKGTDPAMERKLQQLVAEIRASGGDGN</sequence>
<dbReference type="OrthoDB" id="5121433at2759"/>
<dbReference type="Proteomes" id="UP000078237">
    <property type="component" value="Unassembled WGS sequence"/>
</dbReference>
<name>A0A175VYW5_9PEZI</name>
<dbReference type="EMBL" id="LCTW02000057">
    <property type="protein sequence ID" value="KXX80537.1"/>
    <property type="molecule type" value="Genomic_DNA"/>
</dbReference>
<proteinExistence type="predicted"/>
<feature type="compositionally biased region" description="Basic and acidic residues" evidence="1">
    <location>
        <begin position="40"/>
        <end position="54"/>
    </location>
</feature>
<gene>
    <name evidence="3" type="ORF">MMYC01_202628</name>
    <name evidence="2" type="ORF">MMYC01_205806</name>
</gene>
<evidence type="ECO:0000313" key="2">
    <source>
        <dbReference type="EMBL" id="KXX76697.1"/>
    </source>
</evidence>
<reference evidence="2" key="2">
    <citation type="submission" date="2015-06" db="EMBL/GenBank/DDBJ databases">
        <authorList>
            <person name="Hoefler B.C."/>
            <person name="Straight P.D."/>
        </authorList>
    </citation>
    <scope>NUCLEOTIDE SEQUENCE [LARGE SCALE GENOMIC DNA]</scope>
    <source>
        <strain evidence="2">Mm55</strain>
    </source>
</reference>
<comment type="caution">
    <text evidence="2">The sequence shown here is derived from an EMBL/GenBank/DDBJ whole genome shotgun (WGS) entry which is preliminary data.</text>
</comment>
<dbReference type="VEuPathDB" id="FungiDB:MMYC01_205806"/>
<feature type="region of interest" description="Disordered" evidence="1">
    <location>
        <begin position="1"/>
        <end position="82"/>
    </location>
</feature>
<reference evidence="4" key="1">
    <citation type="submission" date="2015-06" db="EMBL/GenBank/DDBJ databases">
        <authorList>
            <person name="van de Sande W.W.J."/>
        </authorList>
    </citation>
    <scope>NUCLEOTIDE SEQUENCE [LARGE SCALE GENOMIC DNA]</scope>
    <source>
        <strain evidence="4">mm55</strain>
    </source>
</reference>
<organism evidence="2 4">
    <name type="scientific">Madurella mycetomatis</name>
    <dbReference type="NCBI Taxonomy" id="100816"/>
    <lineage>
        <taxon>Eukaryota</taxon>
        <taxon>Fungi</taxon>
        <taxon>Dikarya</taxon>
        <taxon>Ascomycota</taxon>
        <taxon>Pezizomycotina</taxon>
        <taxon>Sordariomycetes</taxon>
        <taxon>Sordariomycetidae</taxon>
        <taxon>Sordariales</taxon>
        <taxon>Sordariales incertae sedis</taxon>
        <taxon>Madurella</taxon>
    </lineage>
</organism>
<feature type="compositionally biased region" description="Pro residues" evidence="1">
    <location>
        <begin position="65"/>
        <end position="74"/>
    </location>
</feature>
<protein>
    <submittedName>
        <fullName evidence="2">Uncharacterized protein</fullName>
    </submittedName>
</protein>
<dbReference type="AlphaFoldDB" id="A0A175VYW5"/>
<dbReference type="EMBL" id="LCTW02000197">
    <property type="protein sequence ID" value="KXX76697.1"/>
    <property type="molecule type" value="Genomic_DNA"/>
</dbReference>
<evidence type="ECO:0000313" key="4">
    <source>
        <dbReference type="Proteomes" id="UP000078237"/>
    </source>
</evidence>
<evidence type="ECO:0000313" key="3">
    <source>
        <dbReference type="EMBL" id="KXX80537.1"/>
    </source>
</evidence>
<accession>A0A175VYW5</accession>
<dbReference type="VEuPathDB" id="FungiDB:MMYC01_202628"/>
<keyword evidence="4" id="KW-1185">Reference proteome</keyword>
<evidence type="ECO:0000256" key="1">
    <source>
        <dbReference type="SAM" id="MobiDB-lite"/>
    </source>
</evidence>